<accession>A0A5D4JN86</accession>
<dbReference type="Pfam" id="PF03372">
    <property type="entry name" value="Exo_endo_phos"/>
    <property type="match status" value="1"/>
</dbReference>
<dbReference type="EMBL" id="VSZQ01000005">
    <property type="protein sequence ID" value="TYR66326.1"/>
    <property type="molecule type" value="Genomic_DNA"/>
</dbReference>
<sequence>MMTLTVVCWNLERNGKGDPALRRAGDEILRRLQPDIVLRQEMGDADAKGHTVFHEQCQALGMRGVLGPGSCTAILYNPSRFDLVRDWSDGRGPHFVLPPTAITLRLKEAGPDALPFNVISYHLAYASAQQRQLEAEWLTTWADKGWKAPDGSHRVLPAIIGGDNNSYPEPGTEGDLLLPDLSAIKDQPHRLHRSRRGSDGVRVPDTEPDHTLRTAGLEDVARHWANSEDGEAGALARTVNATETHGPDSRIDRVYLTPGLLPAVTGVEVHEVPLDVSDHHIPAITLGNSTFADALTSYAPPLART</sequence>
<reference evidence="3 4" key="1">
    <citation type="submission" date="2019-08" db="EMBL/GenBank/DDBJ databases">
        <title>Draft genome for granaticin producer strain Streptomyces parvus C05.</title>
        <authorList>
            <person name="Gonzalez-Pimentel J.L."/>
        </authorList>
    </citation>
    <scope>NUCLEOTIDE SEQUENCE [LARGE SCALE GENOMIC DNA]</scope>
    <source>
        <strain evidence="3 4">C05</strain>
    </source>
</reference>
<organism evidence="3 4">
    <name type="scientific">Streptomyces parvus</name>
    <dbReference type="NCBI Taxonomy" id="66428"/>
    <lineage>
        <taxon>Bacteria</taxon>
        <taxon>Bacillati</taxon>
        <taxon>Actinomycetota</taxon>
        <taxon>Actinomycetes</taxon>
        <taxon>Kitasatosporales</taxon>
        <taxon>Streptomycetaceae</taxon>
        <taxon>Streptomyces</taxon>
    </lineage>
</organism>
<evidence type="ECO:0000313" key="4">
    <source>
        <dbReference type="Proteomes" id="UP000323242"/>
    </source>
</evidence>
<gene>
    <name evidence="3" type="ORF">FY004_01775</name>
</gene>
<dbReference type="Gene3D" id="3.60.10.10">
    <property type="entry name" value="Endonuclease/exonuclease/phosphatase"/>
    <property type="match status" value="1"/>
</dbReference>
<comment type="caution">
    <text evidence="3">The sequence shown here is derived from an EMBL/GenBank/DDBJ whole genome shotgun (WGS) entry which is preliminary data.</text>
</comment>
<keyword evidence="3" id="KW-0540">Nuclease</keyword>
<dbReference type="AlphaFoldDB" id="A0A5D4JN86"/>
<keyword evidence="3" id="KW-0255">Endonuclease</keyword>
<dbReference type="InterPro" id="IPR036691">
    <property type="entry name" value="Endo/exonu/phosph_ase_sf"/>
</dbReference>
<dbReference type="GO" id="GO:0004527">
    <property type="term" value="F:exonuclease activity"/>
    <property type="evidence" value="ECO:0007669"/>
    <property type="project" value="UniProtKB-KW"/>
</dbReference>
<dbReference type="SUPFAM" id="SSF56219">
    <property type="entry name" value="DNase I-like"/>
    <property type="match status" value="1"/>
</dbReference>
<feature type="compositionally biased region" description="Basic and acidic residues" evidence="1">
    <location>
        <begin position="196"/>
        <end position="211"/>
    </location>
</feature>
<evidence type="ECO:0000259" key="2">
    <source>
        <dbReference type="Pfam" id="PF03372"/>
    </source>
</evidence>
<keyword evidence="3" id="KW-0378">Hydrolase</keyword>
<evidence type="ECO:0000256" key="1">
    <source>
        <dbReference type="SAM" id="MobiDB-lite"/>
    </source>
</evidence>
<dbReference type="Proteomes" id="UP000323242">
    <property type="component" value="Unassembled WGS sequence"/>
</dbReference>
<feature type="region of interest" description="Disordered" evidence="1">
    <location>
        <begin position="188"/>
        <end position="211"/>
    </location>
</feature>
<proteinExistence type="predicted"/>
<keyword evidence="4" id="KW-1185">Reference proteome</keyword>
<keyword evidence="3" id="KW-0269">Exonuclease</keyword>
<feature type="domain" description="Endonuclease/exonuclease/phosphatase" evidence="2">
    <location>
        <begin position="9"/>
        <end position="279"/>
    </location>
</feature>
<protein>
    <submittedName>
        <fullName evidence="3">Endonuclease/exonuclease/phosphatase family protein</fullName>
    </submittedName>
</protein>
<dbReference type="InterPro" id="IPR005135">
    <property type="entry name" value="Endo/exonuclease/phosphatase"/>
</dbReference>
<evidence type="ECO:0000313" key="3">
    <source>
        <dbReference type="EMBL" id="TYR66326.1"/>
    </source>
</evidence>
<dbReference type="GO" id="GO:0004519">
    <property type="term" value="F:endonuclease activity"/>
    <property type="evidence" value="ECO:0007669"/>
    <property type="project" value="UniProtKB-KW"/>
</dbReference>
<name>A0A5D4JN86_9ACTN</name>